<gene>
    <name evidence="7" type="ORF">Maes01_00994</name>
</gene>
<keyword evidence="4" id="KW-0788">Thiol protease</keyword>
<keyword evidence="8" id="KW-1185">Reference proteome</keyword>
<dbReference type="Pfam" id="PF12913">
    <property type="entry name" value="SH3_6"/>
    <property type="match status" value="1"/>
</dbReference>
<dbReference type="InterPro" id="IPR027017">
    <property type="entry name" value="P60_peptidase_YkfC"/>
</dbReference>
<dbReference type="InterPro" id="IPR038765">
    <property type="entry name" value="Papain-like_cys_pep_sf"/>
</dbReference>
<keyword evidence="3" id="KW-0378">Hydrolase</keyword>
<evidence type="ECO:0000256" key="1">
    <source>
        <dbReference type="ARBA" id="ARBA00007074"/>
    </source>
</evidence>
<protein>
    <recommendedName>
        <fullName evidence="6">NlpC/P60 domain-containing protein</fullName>
    </recommendedName>
</protein>
<name>A0ABP9WMI9_9GAMM</name>
<evidence type="ECO:0000256" key="5">
    <source>
        <dbReference type="SAM" id="SignalP"/>
    </source>
</evidence>
<feature type="chain" id="PRO_5045360009" description="NlpC/P60 domain-containing protein" evidence="5">
    <location>
        <begin position="21"/>
        <end position="466"/>
    </location>
</feature>
<evidence type="ECO:0000313" key="8">
    <source>
        <dbReference type="Proteomes" id="UP001408594"/>
    </source>
</evidence>
<evidence type="ECO:0000256" key="4">
    <source>
        <dbReference type="ARBA" id="ARBA00022807"/>
    </source>
</evidence>
<proteinExistence type="inferred from homology"/>
<dbReference type="InterPro" id="IPR039439">
    <property type="entry name" value="SH3b1_dom"/>
</dbReference>
<keyword evidence="5" id="KW-0732">Signal</keyword>
<keyword evidence="2" id="KW-0645">Protease</keyword>
<dbReference type="InterPro" id="IPR000064">
    <property type="entry name" value="NLP_P60_dom"/>
</dbReference>
<evidence type="ECO:0000256" key="3">
    <source>
        <dbReference type="ARBA" id="ARBA00022801"/>
    </source>
</evidence>
<dbReference type="Gene3D" id="3.90.1720.10">
    <property type="entry name" value="endopeptidase domain like (from Nostoc punctiforme)"/>
    <property type="match status" value="1"/>
</dbReference>
<evidence type="ECO:0000259" key="6">
    <source>
        <dbReference type="PROSITE" id="PS51935"/>
    </source>
</evidence>
<comment type="similarity">
    <text evidence="1">Belongs to the peptidase C40 family.</text>
</comment>
<dbReference type="RefSeq" id="WP_345549417.1">
    <property type="nucleotide sequence ID" value="NZ_BAABRT010000006.1"/>
</dbReference>
<comment type="caution">
    <text evidence="7">The sequence shown here is derived from an EMBL/GenBank/DDBJ whole genome shotgun (WGS) entry which is preliminary data.</text>
</comment>
<accession>A0ABP9WMI9</accession>
<evidence type="ECO:0000313" key="7">
    <source>
        <dbReference type="EMBL" id="GAA5524437.1"/>
    </source>
</evidence>
<dbReference type="SUPFAM" id="SSF54001">
    <property type="entry name" value="Cysteine proteinases"/>
    <property type="match status" value="1"/>
</dbReference>
<evidence type="ECO:0000256" key="2">
    <source>
        <dbReference type="ARBA" id="ARBA00022670"/>
    </source>
</evidence>
<sequence length="466" mass="52004">MRIRTMLPALLFALVLPVCADQPQVPAAGGDGTFISDVPGVREEMLSPSFWISRLQQDSVRLDRKAIRQFNAVNFARGEYLHPLSQFPQSLPRQRVLELLDGISRPASAPRYHVNGSLVSDDDYRQWEAAVQRDRLPAQIKVKWGLAVQRASMRSYPTDTRIYKHPDDTDLDRLQETGVFPGQRLALLHESADGKWWFALNYHYAAWVPKSAVAVGERAVIERWHAAGPRLTVTGSQVRTNYNPVDPRTSEVVLDMGVTLPLLTAGEVGHSINGQNPYASYVVNLPVRDEDGALEFAPTLIARSRDVSVGSLEYRPALVLQQAFKFLGERYGWGHDYNGRDCTGFVGEVYKSFGIFMPRNSGQQGRSAFAPTRRLDDASREQKLSALEELQVGDLIYIPGHVMMFIGHVDGEPYVIHDVTGLSYKDGQGDFYKGTLSGVSVTPLTPLWLGRSQDFVDSIYAIKTII</sequence>
<dbReference type="PIRSF" id="PIRSF019015">
    <property type="entry name" value="P60_peptidase_YkfC"/>
    <property type="match status" value="1"/>
</dbReference>
<reference evidence="7 8" key="1">
    <citation type="submission" date="2024-02" db="EMBL/GenBank/DDBJ databases">
        <title>Microbulbifer aestuariivivens NBRC 112533.</title>
        <authorList>
            <person name="Ichikawa N."/>
            <person name="Katano-Makiyama Y."/>
            <person name="Hidaka K."/>
        </authorList>
    </citation>
    <scope>NUCLEOTIDE SEQUENCE [LARGE SCALE GENOMIC DNA]</scope>
    <source>
        <strain evidence="7 8">NBRC 112533</strain>
    </source>
</reference>
<dbReference type="PROSITE" id="PS51935">
    <property type="entry name" value="NLPC_P60"/>
    <property type="match status" value="1"/>
</dbReference>
<dbReference type="Proteomes" id="UP001408594">
    <property type="component" value="Unassembled WGS sequence"/>
</dbReference>
<dbReference type="EMBL" id="BAABRT010000006">
    <property type="protein sequence ID" value="GAA5524437.1"/>
    <property type="molecule type" value="Genomic_DNA"/>
</dbReference>
<dbReference type="Pfam" id="PF00877">
    <property type="entry name" value="NLPC_P60"/>
    <property type="match status" value="1"/>
</dbReference>
<organism evidence="7 8">
    <name type="scientific">Microbulbifer aestuariivivens</name>
    <dbReference type="NCBI Taxonomy" id="1908308"/>
    <lineage>
        <taxon>Bacteria</taxon>
        <taxon>Pseudomonadati</taxon>
        <taxon>Pseudomonadota</taxon>
        <taxon>Gammaproteobacteria</taxon>
        <taxon>Cellvibrionales</taxon>
        <taxon>Microbulbiferaceae</taxon>
        <taxon>Microbulbifer</taxon>
    </lineage>
</organism>
<feature type="domain" description="NlpC/P60" evidence="6">
    <location>
        <begin position="313"/>
        <end position="459"/>
    </location>
</feature>
<feature type="signal peptide" evidence="5">
    <location>
        <begin position="1"/>
        <end position="20"/>
    </location>
</feature>